<feature type="signal peptide" evidence="2">
    <location>
        <begin position="1"/>
        <end position="21"/>
    </location>
</feature>
<dbReference type="NCBIfam" id="TIGR00787">
    <property type="entry name" value="dctP"/>
    <property type="match status" value="1"/>
</dbReference>
<evidence type="ECO:0000256" key="1">
    <source>
        <dbReference type="ARBA" id="ARBA00022729"/>
    </source>
</evidence>
<keyword evidence="1 2" id="KW-0732">Signal</keyword>
<gene>
    <name evidence="3" type="ORF">PH603_14950</name>
</gene>
<dbReference type="GO" id="GO:0030246">
    <property type="term" value="F:carbohydrate binding"/>
    <property type="evidence" value="ECO:0007669"/>
    <property type="project" value="TreeGrafter"/>
</dbReference>
<dbReference type="PANTHER" id="PTHR33376">
    <property type="match status" value="1"/>
</dbReference>
<dbReference type="PANTHER" id="PTHR33376:SF2">
    <property type="entry name" value="DICARBOXYLATE-BINDING PERIPLASMIC PROTEIN"/>
    <property type="match status" value="1"/>
</dbReference>
<dbReference type="RefSeq" id="WP_289503474.1">
    <property type="nucleotide sequence ID" value="NZ_CP116805.1"/>
</dbReference>
<feature type="chain" id="PRO_5042207827" evidence="2">
    <location>
        <begin position="22"/>
        <end position="324"/>
    </location>
</feature>
<dbReference type="Proteomes" id="UP001217500">
    <property type="component" value="Chromosome"/>
</dbReference>
<dbReference type="InterPro" id="IPR038404">
    <property type="entry name" value="TRAP_DctP_sf"/>
</dbReference>
<dbReference type="EMBL" id="CP116805">
    <property type="protein sequence ID" value="WCL53834.1"/>
    <property type="molecule type" value="Genomic_DNA"/>
</dbReference>
<dbReference type="PIRSF" id="PIRSF006470">
    <property type="entry name" value="DctB"/>
    <property type="match status" value="1"/>
</dbReference>
<accession>A0AAF0BK35</accession>
<evidence type="ECO:0000256" key="2">
    <source>
        <dbReference type="SAM" id="SignalP"/>
    </source>
</evidence>
<keyword evidence="4" id="KW-1185">Reference proteome</keyword>
<name>A0AAF0BK35_9PROT</name>
<dbReference type="CDD" id="cd13671">
    <property type="entry name" value="PBP2_TRAP_SBP_like_3"/>
    <property type="match status" value="1"/>
</dbReference>
<dbReference type="GO" id="GO:0055085">
    <property type="term" value="P:transmembrane transport"/>
    <property type="evidence" value="ECO:0007669"/>
    <property type="project" value="InterPro"/>
</dbReference>
<organism evidence="3 4">
    <name type="scientific">Gimibacter soli</name>
    <dbReference type="NCBI Taxonomy" id="3024400"/>
    <lineage>
        <taxon>Bacteria</taxon>
        <taxon>Pseudomonadati</taxon>
        <taxon>Pseudomonadota</taxon>
        <taxon>Alphaproteobacteria</taxon>
        <taxon>Kordiimonadales</taxon>
        <taxon>Temperatibacteraceae</taxon>
        <taxon>Gimibacter</taxon>
    </lineage>
</organism>
<evidence type="ECO:0000313" key="3">
    <source>
        <dbReference type="EMBL" id="WCL53834.1"/>
    </source>
</evidence>
<dbReference type="InterPro" id="IPR018389">
    <property type="entry name" value="DctP_fam"/>
</dbReference>
<proteinExistence type="predicted"/>
<dbReference type="KEGG" id="gso:PH603_14950"/>
<reference evidence="3" key="1">
    <citation type="submission" date="2023-01" db="EMBL/GenBank/DDBJ databases">
        <title>The genome sequence of Kordiimonadaceae bacterium 6D33.</title>
        <authorList>
            <person name="Liu Y."/>
        </authorList>
    </citation>
    <scope>NUCLEOTIDE SEQUENCE</scope>
    <source>
        <strain evidence="3">6D33</strain>
    </source>
</reference>
<dbReference type="InterPro" id="IPR004682">
    <property type="entry name" value="TRAP_DctP"/>
</dbReference>
<evidence type="ECO:0000313" key="4">
    <source>
        <dbReference type="Proteomes" id="UP001217500"/>
    </source>
</evidence>
<dbReference type="NCBIfam" id="NF037995">
    <property type="entry name" value="TRAP_S1"/>
    <property type="match status" value="1"/>
</dbReference>
<dbReference type="Pfam" id="PF03480">
    <property type="entry name" value="DctP"/>
    <property type="match status" value="1"/>
</dbReference>
<protein>
    <submittedName>
        <fullName evidence="3">TRAP transporter substrate-binding protein</fullName>
    </submittedName>
</protein>
<dbReference type="GO" id="GO:0030288">
    <property type="term" value="C:outer membrane-bounded periplasmic space"/>
    <property type="evidence" value="ECO:0007669"/>
    <property type="project" value="InterPro"/>
</dbReference>
<dbReference type="Gene3D" id="3.40.190.170">
    <property type="entry name" value="Bacterial extracellular solute-binding protein, family 7"/>
    <property type="match status" value="1"/>
</dbReference>
<dbReference type="AlphaFoldDB" id="A0AAF0BK35"/>
<sequence length="324" mass="36407">MYRLFLAAAVSLMAGFAPLAAADLVLRAADTHPYGYPTVRSVQHMGELLEKSTEGRIRISMYPGRQLGEEWDTLEQTVFGAVDINRVFLAALQNVAPETIIPSLPFLFRSEEHRDRVLYGPVGDEILASLEPYGLVGLTFYESGSRNFYNTRRPILTPADLQGLRIRVPNSDMNVAMIELLGGNATPMELGQVYEGLRNGTVDGAENNWPSYADTRHFEVAPFYSLTGHSMTPEILVISKLTWDKLSPEDQKRVREAARESARYMSTLWKAQVQEARERVEGAGNKINDVPDRDAFRRALQPLYERFAGTPRLADLVRRAEETE</sequence>